<protein>
    <submittedName>
        <fullName evidence="1">Uncharacterized protein</fullName>
    </submittedName>
</protein>
<organism evidence="1 2">
    <name type="scientific">Pistacia integerrima</name>
    <dbReference type="NCBI Taxonomy" id="434235"/>
    <lineage>
        <taxon>Eukaryota</taxon>
        <taxon>Viridiplantae</taxon>
        <taxon>Streptophyta</taxon>
        <taxon>Embryophyta</taxon>
        <taxon>Tracheophyta</taxon>
        <taxon>Spermatophyta</taxon>
        <taxon>Magnoliopsida</taxon>
        <taxon>eudicotyledons</taxon>
        <taxon>Gunneridae</taxon>
        <taxon>Pentapetalae</taxon>
        <taxon>rosids</taxon>
        <taxon>malvids</taxon>
        <taxon>Sapindales</taxon>
        <taxon>Anacardiaceae</taxon>
        <taxon>Pistacia</taxon>
    </lineage>
</organism>
<sequence length="184" mass="20366">MEDSVPGTESLLHPENPTSIAEIKEAEEVDNNKNEAKGGEQKPSGFINNLISNLVTADEDDEQRETVAKGKSEEKGGGLLDHLLSNLVSPLSPKAGDISQEKGTQPFKINGNEDQSGSEEHVASSPSSRGLIKNVISNFFHHPSEPDEAKDQNEKKNEGRNSENCRRKSSQKTKDRREWWSKHH</sequence>
<accession>A0ACC0Y290</accession>
<name>A0ACC0Y290_9ROSI</name>
<dbReference type="Proteomes" id="UP001163603">
    <property type="component" value="Chromosome 9"/>
</dbReference>
<reference evidence="2" key="1">
    <citation type="journal article" date="2023" name="G3 (Bethesda)">
        <title>Genome assembly and association tests identify interacting loci associated with vigor, precocity, and sex in interspecific pistachio rootstocks.</title>
        <authorList>
            <person name="Palmer W."/>
            <person name="Jacygrad E."/>
            <person name="Sagayaradj S."/>
            <person name="Cavanaugh K."/>
            <person name="Han R."/>
            <person name="Bertier L."/>
            <person name="Beede B."/>
            <person name="Kafkas S."/>
            <person name="Golino D."/>
            <person name="Preece J."/>
            <person name="Michelmore R."/>
        </authorList>
    </citation>
    <scope>NUCLEOTIDE SEQUENCE [LARGE SCALE GENOMIC DNA]</scope>
</reference>
<evidence type="ECO:0000313" key="2">
    <source>
        <dbReference type="Proteomes" id="UP001163603"/>
    </source>
</evidence>
<comment type="caution">
    <text evidence="1">The sequence shown here is derived from an EMBL/GenBank/DDBJ whole genome shotgun (WGS) entry which is preliminary data.</text>
</comment>
<keyword evidence="2" id="KW-1185">Reference proteome</keyword>
<evidence type="ECO:0000313" key="1">
    <source>
        <dbReference type="EMBL" id="KAJ0027599.1"/>
    </source>
</evidence>
<gene>
    <name evidence="1" type="ORF">Pint_34938</name>
</gene>
<dbReference type="EMBL" id="CM047744">
    <property type="protein sequence ID" value="KAJ0027599.1"/>
    <property type="molecule type" value="Genomic_DNA"/>
</dbReference>
<proteinExistence type="predicted"/>